<accession>A0A8B6C5F0</accession>
<feature type="compositionally biased region" description="Polar residues" evidence="1">
    <location>
        <begin position="1"/>
        <end position="25"/>
    </location>
</feature>
<evidence type="ECO:0000256" key="1">
    <source>
        <dbReference type="SAM" id="MobiDB-lite"/>
    </source>
</evidence>
<gene>
    <name evidence="2" type="ORF">MGAL_10B071118</name>
</gene>
<reference evidence="2" key="1">
    <citation type="submission" date="2018-11" db="EMBL/GenBank/DDBJ databases">
        <authorList>
            <person name="Alioto T."/>
            <person name="Alioto T."/>
        </authorList>
    </citation>
    <scope>NUCLEOTIDE SEQUENCE</scope>
</reference>
<feature type="compositionally biased region" description="Low complexity" evidence="1">
    <location>
        <begin position="34"/>
        <end position="48"/>
    </location>
</feature>
<evidence type="ECO:0000313" key="2">
    <source>
        <dbReference type="EMBL" id="VDI00583.1"/>
    </source>
</evidence>
<evidence type="ECO:0000313" key="3">
    <source>
        <dbReference type="Proteomes" id="UP000596742"/>
    </source>
</evidence>
<keyword evidence="3" id="KW-1185">Reference proteome</keyword>
<sequence length="153" mass="17613">MSFKNSNNTISKYKSTQSPTQSQDFDTVKRHTSQRSIGTQTQTQIRSTQTCNNHAEEIPENILLEAYSYKLQLRRDYLHSLLLDHEEIILFDLVKKSYTPDTRQCIINITNFNVSSNNVGPVIEEVNRTPNAVPTRKTVDNIMKLLLVKNNLD</sequence>
<comment type="caution">
    <text evidence="2">The sequence shown here is derived from an EMBL/GenBank/DDBJ whole genome shotgun (WGS) entry which is preliminary data.</text>
</comment>
<organism evidence="2 3">
    <name type="scientific">Mytilus galloprovincialis</name>
    <name type="common">Mediterranean mussel</name>
    <dbReference type="NCBI Taxonomy" id="29158"/>
    <lineage>
        <taxon>Eukaryota</taxon>
        <taxon>Metazoa</taxon>
        <taxon>Spiralia</taxon>
        <taxon>Lophotrochozoa</taxon>
        <taxon>Mollusca</taxon>
        <taxon>Bivalvia</taxon>
        <taxon>Autobranchia</taxon>
        <taxon>Pteriomorphia</taxon>
        <taxon>Mytilida</taxon>
        <taxon>Mytiloidea</taxon>
        <taxon>Mytilidae</taxon>
        <taxon>Mytilinae</taxon>
        <taxon>Mytilus</taxon>
    </lineage>
</organism>
<dbReference type="EMBL" id="UYJE01001246">
    <property type="protein sequence ID" value="VDI00583.1"/>
    <property type="molecule type" value="Genomic_DNA"/>
</dbReference>
<feature type="region of interest" description="Disordered" evidence="1">
    <location>
        <begin position="1"/>
        <end position="48"/>
    </location>
</feature>
<protein>
    <submittedName>
        <fullName evidence="2">Uncharacterized protein</fullName>
    </submittedName>
</protein>
<dbReference type="AlphaFoldDB" id="A0A8B6C5F0"/>
<dbReference type="Proteomes" id="UP000596742">
    <property type="component" value="Unassembled WGS sequence"/>
</dbReference>
<proteinExistence type="predicted"/>
<name>A0A8B6C5F0_MYTGA</name>